<dbReference type="GO" id="GO:0004482">
    <property type="term" value="F:mRNA 5'-cap (guanine-N7-)-methyltransferase activity"/>
    <property type="evidence" value="ECO:0007669"/>
    <property type="project" value="InterPro"/>
</dbReference>
<reference evidence="2" key="2">
    <citation type="submission" date="2022-10" db="EMBL/GenBank/DDBJ databases">
        <authorList>
            <consortium name="ENA_rothamsted_submissions"/>
            <consortium name="culmorum"/>
            <person name="King R."/>
        </authorList>
    </citation>
    <scope>NUCLEOTIDE SEQUENCE</scope>
</reference>
<evidence type="ECO:0000313" key="2">
    <source>
        <dbReference type="EMBL" id="CAG9822200.1"/>
    </source>
</evidence>
<dbReference type="InterPro" id="IPR014023">
    <property type="entry name" value="Mononeg_RNA_pol_cat"/>
</dbReference>
<dbReference type="GO" id="GO:0005524">
    <property type="term" value="F:ATP binding"/>
    <property type="evidence" value="ECO:0007669"/>
    <property type="project" value="InterPro"/>
</dbReference>
<accession>A0A9N9X6L1</accession>
<dbReference type="OrthoDB" id="6780295at2759"/>
<evidence type="ECO:0000313" key="3">
    <source>
        <dbReference type="Proteomes" id="UP001153737"/>
    </source>
</evidence>
<dbReference type="AlphaFoldDB" id="A0A9N9X6L1"/>
<evidence type="ECO:0000259" key="1">
    <source>
        <dbReference type="Pfam" id="PF00946"/>
    </source>
</evidence>
<dbReference type="EMBL" id="OU896711">
    <property type="protein sequence ID" value="CAG9822200.1"/>
    <property type="molecule type" value="Genomic_DNA"/>
</dbReference>
<proteinExistence type="predicted"/>
<organism evidence="2 3">
    <name type="scientific">Phaedon cochleariae</name>
    <name type="common">Mustard beetle</name>
    <dbReference type="NCBI Taxonomy" id="80249"/>
    <lineage>
        <taxon>Eukaryota</taxon>
        <taxon>Metazoa</taxon>
        <taxon>Ecdysozoa</taxon>
        <taxon>Arthropoda</taxon>
        <taxon>Hexapoda</taxon>
        <taxon>Insecta</taxon>
        <taxon>Pterygota</taxon>
        <taxon>Neoptera</taxon>
        <taxon>Endopterygota</taxon>
        <taxon>Coleoptera</taxon>
        <taxon>Polyphaga</taxon>
        <taxon>Cucujiformia</taxon>
        <taxon>Chrysomeloidea</taxon>
        <taxon>Chrysomelidae</taxon>
        <taxon>Chrysomelinae</taxon>
        <taxon>Chrysomelini</taxon>
        <taxon>Phaedon</taxon>
    </lineage>
</organism>
<reference evidence="2" key="1">
    <citation type="submission" date="2022-01" db="EMBL/GenBank/DDBJ databases">
        <authorList>
            <person name="King R."/>
        </authorList>
    </citation>
    <scope>NUCLEOTIDE SEQUENCE</scope>
</reference>
<dbReference type="Proteomes" id="UP001153737">
    <property type="component" value="Chromosome 5"/>
</dbReference>
<dbReference type="Pfam" id="PF00946">
    <property type="entry name" value="Mononeg_RNA_pol"/>
    <property type="match status" value="1"/>
</dbReference>
<sequence>MVTTHAHLAGLRDMINSWFDILLYTRVYRNKYEGHNLYEELTTIITLYTDFSKTHSTYHHDALRARPSLVISAILRDLQRDDRFCQSLLKDFKPISESKLFTHLTKRVHTQQEAHLRLEMSGLGKCFGHPIINMTESVKTWISKRSVSKPNVEKMGIQIANTFKLTFCRLYYKEKRVWPAAKAELVLSQRIAENLTNNTWKECSESLESRGIWSSNIRTNLHV</sequence>
<gene>
    <name evidence="2" type="ORF">PHAECO_LOCUS9007</name>
</gene>
<name>A0A9N9X6L1_PHACE</name>
<protein>
    <recommendedName>
        <fullName evidence="1">RdRp catalytic domain-containing protein</fullName>
    </recommendedName>
</protein>
<keyword evidence="3" id="KW-1185">Reference proteome</keyword>
<feature type="domain" description="RdRp catalytic" evidence="1">
    <location>
        <begin position="94"/>
        <end position="209"/>
    </location>
</feature>
<dbReference type="GO" id="GO:0003968">
    <property type="term" value="F:RNA-directed RNA polymerase activity"/>
    <property type="evidence" value="ECO:0007669"/>
    <property type="project" value="InterPro"/>
</dbReference>